<dbReference type="EMBL" id="FZNT01000008">
    <property type="protein sequence ID" value="SNR67843.1"/>
    <property type="molecule type" value="Genomic_DNA"/>
</dbReference>
<proteinExistence type="predicted"/>
<gene>
    <name evidence="1" type="ORF">SAMN06265371_108161</name>
</gene>
<dbReference type="OrthoDB" id="1122091at2"/>
<accession>A0A238YB53</accession>
<name>A0A238YB53_9FLAO</name>
<sequence>MALSKAITFVKTASSNEELRNACTSFSKEKLLLKLNFSEVEFEDAINMQLVKCQSYEQAEVYQQLRIWFLLI</sequence>
<evidence type="ECO:0000313" key="2">
    <source>
        <dbReference type="Proteomes" id="UP000198384"/>
    </source>
</evidence>
<dbReference type="RefSeq" id="WP_089382360.1">
    <property type="nucleotide sequence ID" value="NZ_FZNT01000008.1"/>
</dbReference>
<dbReference type="Proteomes" id="UP000198384">
    <property type="component" value="Unassembled WGS sequence"/>
</dbReference>
<keyword evidence="2" id="KW-1185">Reference proteome</keyword>
<reference evidence="1 2" key="1">
    <citation type="submission" date="2017-06" db="EMBL/GenBank/DDBJ databases">
        <authorList>
            <person name="Kim H.J."/>
            <person name="Triplett B.A."/>
        </authorList>
    </citation>
    <scope>NUCLEOTIDE SEQUENCE [LARGE SCALE GENOMIC DNA]</scope>
    <source>
        <strain evidence="1 2">DSM 29150</strain>
    </source>
</reference>
<organism evidence="1 2">
    <name type="scientific">Lutibacter agarilyticus</name>
    <dbReference type="NCBI Taxonomy" id="1109740"/>
    <lineage>
        <taxon>Bacteria</taxon>
        <taxon>Pseudomonadati</taxon>
        <taxon>Bacteroidota</taxon>
        <taxon>Flavobacteriia</taxon>
        <taxon>Flavobacteriales</taxon>
        <taxon>Flavobacteriaceae</taxon>
        <taxon>Lutibacter</taxon>
    </lineage>
</organism>
<protein>
    <recommendedName>
        <fullName evidence="3">Nif11 domain-containing protein</fullName>
    </recommendedName>
</protein>
<evidence type="ECO:0000313" key="1">
    <source>
        <dbReference type="EMBL" id="SNR67843.1"/>
    </source>
</evidence>
<evidence type="ECO:0008006" key="3">
    <source>
        <dbReference type="Google" id="ProtNLM"/>
    </source>
</evidence>
<dbReference type="AlphaFoldDB" id="A0A238YB53"/>